<sequence>MITYAFTVQKVAMEATTCLVTPASQMLLLQPWFDGLMASTAVDRLSCVVLSASSWSGTLSYVRVTETLSHPHSIT</sequence>
<name>A0A0P0XMR4_ORYSJ</name>
<reference evidence="1 2" key="2">
    <citation type="journal article" date="2013" name="Plant Cell Physiol.">
        <title>Rice Annotation Project Database (RAP-DB): an integrative and interactive database for rice genomics.</title>
        <authorList>
            <person name="Sakai H."/>
            <person name="Lee S.S."/>
            <person name="Tanaka T."/>
            <person name="Numa H."/>
            <person name="Kim J."/>
            <person name="Kawahara Y."/>
            <person name="Wakimoto H."/>
            <person name="Yang C.C."/>
            <person name="Iwamoto M."/>
            <person name="Abe T."/>
            <person name="Yamada Y."/>
            <person name="Muto A."/>
            <person name="Inokuchi H."/>
            <person name="Ikemura T."/>
            <person name="Matsumoto T."/>
            <person name="Sasaki T."/>
            <person name="Itoh T."/>
        </authorList>
    </citation>
    <scope>NUCLEOTIDE SEQUENCE [LARGE SCALE GENOMIC DNA]</scope>
    <source>
        <strain evidence="2">cv. Nipponbare</strain>
    </source>
</reference>
<gene>
    <name evidence="1" type="ordered locus">Os09g0366300</name>
    <name evidence="1" type="ORF">OSNPB_090366300</name>
</gene>
<dbReference type="AlphaFoldDB" id="A0A0P0XMR4"/>
<protein>
    <submittedName>
        <fullName evidence="1">Os09g0366300 protein</fullName>
    </submittedName>
</protein>
<accession>A0A0P0XMR4</accession>
<reference evidence="1 2" key="3">
    <citation type="journal article" date="2013" name="Rice">
        <title>Improvement of the Oryza sativa Nipponbare reference genome using next generation sequence and optical map data.</title>
        <authorList>
            <person name="Kawahara Y."/>
            <person name="de la Bastide M."/>
            <person name="Hamilton J.P."/>
            <person name="Kanamori H."/>
            <person name="McCombie W.R."/>
            <person name="Ouyang S."/>
            <person name="Schwartz D.C."/>
            <person name="Tanaka T."/>
            <person name="Wu J."/>
            <person name="Zhou S."/>
            <person name="Childs K.L."/>
            <person name="Davidson R.M."/>
            <person name="Lin H."/>
            <person name="Quesada-Ocampo L."/>
            <person name="Vaillancourt B."/>
            <person name="Sakai H."/>
            <person name="Lee S.S."/>
            <person name="Kim J."/>
            <person name="Numa H."/>
            <person name="Itoh T."/>
            <person name="Buell C.R."/>
            <person name="Matsumoto T."/>
        </authorList>
    </citation>
    <scope>NUCLEOTIDE SEQUENCE [LARGE SCALE GENOMIC DNA]</scope>
    <source>
        <strain evidence="2">cv. Nipponbare</strain>
    </source>
</reference>
<organism evidence="1 2">
    <name type="scientific">Oryza sativa subsp. japonica</name>
    <name type="common">Rice</name>
    <dbReference type="NCBI Taxonomy" id="39947"/>
    <lineage>
        <taxon>Eukaryota</taxon>
        <taxon>Viridiplantae</taxon>
        <taxon>Streptophyta</taxon>
        <taxon>Embryophyta</taxon>
        <taxon>Tracheophyta</taxon>
        <taxon>Spermatophyta</taxon>
        <taxon>Magnoliopsida</taxon>
        <taxon>Liliopsida</taxon>
        <taxon>Poales</taxon>
        <taxon>Poaceae</taxon>
        <taxon>BOP clade</taxon>
        <taxon>Oryzoideae</taxon>
        <taxon>Oryzeae</taxon>
        <taxon>Oryzinae</taxon>
        <taxon>Oryza</taxon>
        <taxon>Oryza sativa</taxon>
    </lineage>
</organism>
<dbReference type="PaxDb" id="39947-A0A0P0XMR4"/>
<keyword evidence="2" id="KW-1185">Reference proteome</keyword>
<evidence type="ECO:0000313" key="2">
    <source>
        <dbReference type="Proteomes" id="UP000059680"/>
    </source>
</evidence>
<reference evidence="2" key="1">
    <citation type="journal article" date="2005" name="Nature">
        <title>The map-based sequence of the rice genome.</title>
        <authorList>
            <consortium name="International rice genome sequencing project (IRGSP)"/>
            <person name="Matsumoto T."/>
            <person name="Wu J."/>
            <person name="Kanamori H."/>
            <person name="Katayose Y."/>
            <person name="Fujisawa M."/>
            <person name="Namiki N."/>
            <person name="Mizuno H."/>
            <person name="Yamamoto K."/>
            <person name="Antonio B.A."/>
            <person name="Baba T."/>
            <person name="Sakata K."/>
            <person name="Nagamura Y."/>
            <person name="Aoki H."/>
            <person name="Arikawa K."/>
            <person name="Arita K."/>
            <person name="Bito T."/>
            <person name="Chiden Y."/>
            <person name="Fujitsuka N."/>
            <person name="Fukunaka R."/>
            <person name="Hamada M."/>
            <person name="Harada C."/>
            <person name="Hayashi A."/>
            <person name="Hijishita S."/>
            <person name="Honda M."/>
            <person name="Hosokawa S."/>
            <person name="Ichikawa Y."/>
            <person name="Idonuma A."/>
            <person name="Iijima M."/>
            <person name="Ikeda M."/>
            <person name="Ikeno M."/>
            <person name="Ito K."/>
            <person name="Ito S."/>
            <person name="Ito T."/>
            <person name="Ito Y."/>
            <person name="Ito Y."/>
            <person name="Iwabuchi A."/>
            <person name="Kamiya K."/>
            <person name="Karasawa W."/>
            <person name="Kurita K."/>
            <person name="Katagiri S."/>
            <person name="Kikuta A."/>
            <person name="Kobayashi H."/>
            <person name="Kobayashi N."/>
            <person name="Machita K."/>
            <person name="Maehara T."/>
            <person name="Masukawa M."/>
            <person name="Mizubayashi T."/>
            <person name="Mukai Y."/>
            <person name="Nagasaki H."/>
            <person name="Nagata Y."/>
            <person name="Naito S."/>
            <person name="Nakashima M."/>
            <person name="Nakama Y."/>
            <person name="Nakamichi Y."/>
            <person name="Nakamura M."/>
            <person name="Meguro A."/>
            <person name="Negishi M."/>
            <person name="Ohta I."/>
            <person name="Ohta T."/>
            <person name="Okamoto M."/>
            <person name="Ono N."/>
            <person name="Saji S."/>
            <person name="Sakaguchi M."/>
            <person name="Sakai K."/>
            <person name="Shibata M."/>
            <person name="Shimokawa T."/>
            <person name="Song J."/>
            <person name="Takazaki Y."/>
            <person name="Terasawa K."/>
            <person name="Tsugane M."/>
            <person name="Tsuji K."/>
            <person name="Ueda S."/>
            <person name="Waki K."/>
            <person name="Yamagata H."/>
            <person name="Yamamoto M."/>
            <person name="Yamamoto S."/>
            <person name="Yamane H."/>
            <person name="Yoshiki S."/>
            <person name="Yoshihara R."/>
            <person name="Yukawa K."/>
            <person name="Zhong H."/>
            <person name="Yano M."/>
            <person name="Yuan Q."/>
            <person name="Ouyang S."/>
            <person name="Liu J."/>
            <person name="Jones K.M."/>
            <person name="Gansberger K."/>
            <person name="Moffat K."/>
            <person name="Hill J."/>
            <person name="Bera J."/>
            <person name="Fadrosh D."/>
            <person name="Jin S."/>
            <person name="Johri S."/>
            <person name="Kim M."/>
            <person name="Overton L."/>
            <person name="Reardon M."/>
            <person name="Tsitrin T."/>
            <person name="Vuong H."/>
            <person name="Weaver B."/>
            <person name="Ciecko A."/>
            <person name="Tallon L."/>
            <person name="Jackson J."/>
            <person name="Pai G."/>
            <person name="Aken S.V."/>
            <person name="Utterback T."/>
            <person name="Reidmuller S."/>
            <person name="Feldblyum T."/>
            <person name="Hsiao J."/>
            <person name="Zismann V."/>
            <person name="Iobst S."/>
            <person name="de Vazeille A.R."/>
            <person name="Buell C.R."/>
            <person name="Ying K."/>
            <person name="Li Y."/>
            <person name="Lu T."/>
            <person name="Huang Y."/>
            <person name="Zhao Q."/>
            <person name="Feng Q."/>
            <person name="Zhang L."/>
            <person name="Zhu J."/>
            <person name="Weng Q."/>
            <person name="Mu J."/>
            <person name="Lu Y."/>
            <person name="Fan D."/>
            <person name="Liu Y."/>
            <person name="Guan J."/>
            <person name="Zhang Y."/>
            <person name="Yu S."/>
            <person name="Liu X."/>
            <person name="Zhang Y."/>
            <person name="Hong G."/>
            <person name="Han B."/>
            <person name="Choisne N."/>
            <person name="Demange N."/>
            <person name="Orjeda G."/>
            <person name="Samain S."/>
            <person name="Cattolico L."/>
            <person name="Pelletier E."/>
            <person name="Couloux A."/>
            <person name="Segurens B."/>
            <person name="Wincker P."/>
            <person name="D'Hont A."/>
            <person name="Scarpelli C."/>
            <person name="Weissenbach J."/>
            <person name="Salanoubat M."/>
            <person name="Quetier F."/>
            <person name="Yu Y."/>
            <person name="Kim H.R."/>
            <person name="Rambo T."/>
            <person name="Currie J."/>
            <person name="Collura K."/>
            <person name="Luo M."/>
            <person name="Yang T."/>
            <person name="Ammiraju J.S.S."/>
            <person name="Engler F."/>
            <person name="Soderlund C."/>
            <person name="Wing R.A."/>
            <person name="Palmer L.E."/>
            <person name="de la Bastide M."/>
            <person name="Spiegel L."/>
            <person name="Nascimento L."/>
            <person name="Zutavern T."/>
            <person name="O'Shaughnessy A."/>
            <person name="Dike S."/>
            <person name="Dedhia N."/>
            <person name="Preston R."/>
            <person name="Balija V."/>
            <person name="McCombie W.R."/>
            <person name="Chow T."/>
            <person name="Chen H."/>
            <person name="Chung M."/>
            <person name="Chen C."/>
            <person name="Shaw J."/>
            <person name="Wu H."/>
            <person name="Hsiao K."/>
            <person name="Chao Y."/>
            <person name="Chu M."/>
            <person name="Cheng C."/>
            <person name="Hour A."/>
            <person name="Lee P."/>
            <person name="Lin S."/>
            <person name="Lin Y."/>
            <person name="Liou J."/>
            <person name="Liu S."/>
            <person name="Hsing Y."/>
            <person name="Raghuvanshi S."/>
            <person name="Mohanty A."/>
            <person name="Bharti A.K."/>
            <person name="Gaur A."/>
            <person name="Gupta V."/>
            <person name="Kumar D."/>
            <person name="Ravi V."/>
            <person name="Vij S."/>
            <person name="Kapur A."/>
            <person name="Khurana P."/>
            <person name="Khurana P."/>
            <person name="Khurana J.P."/>
            <person name="Tyagi A.K."/>
            <person name="Gaikwad K."/>
            <person name="Singh A."/>
            <person name="Dalal V."/>
            <person name="Srivastava S."/>
            <person name="Dixit A."/>
            <person name="Pal A.K."/>
            <person name="Ghazi I.A."/>
            <person name="Yadav M."/>
            <person name="Pandit A."/>
            <person name="Bhargava A."/>
            <person name="Sureshbabu K."/>
            <person name="Batra K."/>
            <person name="Sharma T.R."/>
            <person name="Mohapatra T."/>
            <person name="Singh N.K."/>
            <person name="Messing J."/>
            <person name="Nelson A.B."/>
            <person name="Fuks G."/>
            <person name="Kavchok S."/>
            <person name="Keizer G."/>
            <person name="Linton E."/>
            <person name="Llaca V."/>
            <person name="Song R."/>
            <person name="Tanyolac B."/>
            <person name="Young S."/>
            <person name="Ho-Il K."/>
            <person name="Hahn J.H."/>
            <person name="Sangsakoo G."/>
            <person name="Vanavichit A."/>
            <person name="de Mattos Luiz.A.T."/>
            <person name="Zimmer P.D."/>
            <person name="Malone G."/>
            <person name="Dellagostin O."/>
            <person name="de Oliveira A.C."/>
            <person name="Bevan M."/>
            <person name="Bancroft I."/>
            <person name="Minx P."/>
            <person name="Cordum H."/>
            <person name="Wilson R."/>
            <person name="Cheng Z."/>
            <person name="Jin W."/>
            <person name="Jiang J."/>
            <person name="Leong S.A."/>
            <person name="Iwama H."/>
            <person name="Gojobori T."/>
            <person name="Itoh T."/>
            <person name="Niimura Y."/>
            <person name="Fujii Y."/>
            <person name="Habara T."/>
            <person name="Sakai H."/>
            <person name="Sato Y."/>
            <person name="Wilson G."/>
            <person name="Kumar K."/>
            <person name="McCouch S."/>
            <person name="Juretic N."/>
            <person name="Hoen D."/>
            <person name="Wright S."/>
            <person name="Bruskiewich R."/>
            <person name="Bureau T."/>
            <person name="Miyao A."/>
            <person name="Hirochika H."/>
            <person name="Nishikawa T."/>
            <person name="Kadowaki K."/>
            <person name="Sugiura M."/>
            <person name="Burr B."/>
            <person name="Sasaki T."/>
        </authorList>
    </citation>
    <scope>NUCLEOTIDE SEQUENCE [LARGE SCALE GENOMIC DNA]</scope>
    <source>
        <strain evidence="2">cv. Nipponbare</strain>
    </source>
</reference>
<dbReference type="InParanoid" id="A0A0P0XMR4"/>
<dbReference type="Proteomes" id="UP000059680">
    <property type="component" value="Chromosome 9"/>
</dbReference>
<dbReference type="EMBL" id="AP014965">
    <property type="protein sequence ID" value="BAT07735.1"/>
    <property type="molecule type" value="Genomic_DNA"/>
</dbReference>
<evidence type="ECO:0000313" key="1">
    <source>
        <dbReference type="EMBL" id="BAT07735.1"/>
    </source>
</evidence>
<proteinExistence type="predicted"/>